<feature type="transmembrane region" description="Helical" evidence="1">
    <location>
        <begin position="14"/>
        <end position="32"/>
    </location>
</feature>
<keyword evidence="1" id="KW-0812">Transmembrane</keyword>
<comment type="caution">
    <text evidence="2">The sequence shown here is derived from an EMBL/GenBank/DDBJ whole genome shotgun (WGS) entry which is preliminary data.</text>
</comment>
<protein>
    <submittedName>
        <fullName evidence="2">Uncharacterized protein</fullName>
    </submittedName>
</protein>
<proteinExistence type="predicted"/>
<evidence type="ECO:0000313" key="2">
    <source>
        <dbReference type="EMBL" id="KAK6497926.1"/>
    </source>
</evidence>
<keyword evidence="3" id="KW-1185">Reference proteome</keyword>
<dbReference type="Proteomes" id="UP001370758">
    <property type="component" value="Unassembled WGS sequence"/>
</dbReference>
<dbReference type="InterPro" id="IPR021848">
    <property type="entry name" value="HODM_asu-like"/>
</dbReference>
<organism evidence="2 3">
    <name type="scientific">Arthrobotrys musiformis</name>
    <dbReference type="NCBI Taxonomy" id="47236"/>
    <lineage>
        <taxon>Eukaryota</taxon>
        <taxon>Fungi</taxon>
        <taxon>Dikarya</taxon>
        <taxon>Ascomycota</taxon>
        <taxon>Pezizomycotina</taxon>
        <taxon>Orbiliomycetes</taxon>
        <taxon>Orbiliales</taxon>
        <taxon>Orbiliaceae</taxon>
        <taxon>Arthrobotrys</taxon>
    </lineage>
</organism>
<dbReference type="AlphaFoldDB" id="A0AAV9VWN1"/>
<sequence length="387" mass="44218">MAVYQMGPIAMDESFIYTFFPLLIAILLLIYIKSKEANETVGEQTGSTSSTYSLWDPDRKRPAVSDTAAPTFFQEPITPFDDSMEILSTPPHPFRPFKPKYHMTMGLEKCAPNDLFLLDSLYPSRIALRKRIVNEFPEMTLGASQTCDTTIKELYSYILSQHLPLRFPKLFTITADAEFKNHVSGDVFPAIPPKSSMEALKILATTVEDDILILQKEEERETYSLQGFIACFPNGFDSSKKMGMGLNEIHEPVPMFKERLALSMERFFGKLEVGKWVRRLNWTISTHDRLFLPTGNHHYEGEQIPEQPETVDLEKTFLRVERQVLLRLPASRDMVFFVKTYMTRLARVKEEGQGEALATAIDGWPEKLGVYKKRIVWGEAVKAALRA</sequence>
<gene>
    <name evidence="2" type="ORF">TWF481_012320</name>
</gene>
<evidence type="ECO:0000313" key="3">
    <source>
        <dbReference type="Proteomes" id="UP001370758"/>
    </source>
</evidence>
<dbReference type="Pfam" id="PF11927">
    <property type="entry name" value="HODM_asu-like"/>
    <property type="match status" value="1"/>
</dbReference>
<keyword evidence="1" id="KW-0472">Membrane</keyword>
<evidence type="ECO:0000256" key="1">
    <source>
        <dbReference type="SAM" id="Phobius"/>
    </source>
</evidence>
<name>A0AAV9VWN1_9PEZI</name>
<accession>A0AAV9VWN1</accession>
<reference evidence="2 3" key="1">
    <citation type="submission" date="2023-08" db="EMBL/GenBank/DDBJ databases">
        <authorList>
            <person name="Palmer J.M."/>
        </authorList>
    </citation>
    <scope>NUCLEOTIDE SEQUENCE [LARGE SCALE GENOMIC DNA]</scope>
    <source>
        <strain evidence="2 3">TWF481</strain>
    </source>
</reference>
<dbReference type="EMBL" id="JAVHJL010000009">
    <property type="protein sequence ID" value="KAK6497926.1"/>
    <property type="molecule type" value="Genomic_DNA"/>
</dbReference>
<keyword evidence="1" id="KW-1133">Transmembrane helix</keyword>